<dbReference type="Proteomes" id="UP000604046">
    <property type="component" value="Unassembled WGS sequence"/>
</dbReference>
<dbReference type="AlphaFoldDB" id="A0A812L3Y2"/>
<evidence type="ECO:0000313" key="1">
    <source>
        <dbReference type="EMBL" id="CAE7235002.1"/>
    </source>
</evidence>
<gene>
    <name evidence="1" type="ORF">SNAT2548_LOCUS9980</name>
</gene>
<organism evidence="1 2">
    <name type="scientific">Symbiodinium natans</name>
    <dbReference type="NCBI Taxonomy" id="878477"/>
    <lineage>
        <taxon>Eukaryota</taxon>
        <taxon>Sar</taxon>
        <taxon>Alveolata</taxon>
        <taxon>Dinophyceae</taxon>
        <taxon>Suessiales</taxon>
        <taxon>Symbiodiniaceae</taxon>
        <taxon>Symbiodinium</taxon>
    </lineage>
</organism>
<name>A0A812L3Y2_9DINO</name>
<proteinExistence type="predicted"/>
<sequence>MVRSAQIAGPHEIYFTTLYANGSLDMNTDHIVIPFTPENDVITPMYLSISDSVLSVTLNRTLLIGKTYTVWIEANSFVDESTTSIFDITGVPTNIPRNFAGLAPGDVVFTVVEPTDLERNPYKKSTIPVWDVEVEEMARPEKEPLMPFHLDHCYIDTPNCTETNPNITNGSNESNCSAWENISVLSVCGLTPRSGQGFAKVREEELWLQPWHWLRATTPNATFQVQLDVMDANSPVLIKSREEVHVTAGTAQLLATSENEGPFVLQDDSFAELFVEVSVEPAGVLGILRSAWRDWGGRVNISFDFPTVNPDYGSLGQGDLTSTTLEGRSASKLSFYGMAVQLGGAWWVQDEPCCGGKCATSNMRSVEAALSNLSYTAPAEFEGVALMKVLIRAMASDWSCSYPSQLKLALLRPPKLHEEMETMSEKRDC</sequence>
<dbReference type="EMBL" id="CAJNDS010000802">
    <property type="protein sequence ID" value="CAE7235002.1"/>
    <property type="molecule type" value="Genomic_DNA"/>
</dbReference>
<accession>A0A812L3Y2</accession>
<keyword evidence="2" id="KW-1185">Reference proteome</keyword>
<protein>
    <submittedName>
        <fullName evidence="1">Uncharacterized protein</fullName>
    </submittedName>
</protein>
<comment type="caution">
    <text evidence="1">The sequence shown here is derived from an EMBL/GenBank/DDBJ whole genome shotgun (WGS) entry which is preliminary data.</text>
</comment>
<reference evidence="1" key="1">
    <citation type="submission" date="2021-02" db="EMBL/GenBank/DDBJ databases">
        <authorList>
            <person name="Dougan E. K."/>
            <person name="Rhodes N."/>
            <person name="Thang M."/>
            <person name="Chan C."/>
        </authorList>
    </citation>
    <scope>NUCLEOTIDE SEQUENCE</scope>
</reference>
<evidence type="ECO:0000313" key="2">
    <source>
        <dbReference type="Proteomes" id="UP000604046"/>
    </source>
</evidence>
<dbReference type="OrthoDB" id="10381131at2759"/>